<protein>
    <submittedName>
        <fullName evidence="1">Uncharacterized protein</fullName>
    </submittedName>
</protein>
<reference evidence="1 2" key="1">
    <citation type="submission" date="2018-05" db="EMBL/GenBank/DDBJ databases">
        <title>A metagenomic window into the 2 km-deep terrestrial subsurface aquifer revealed taxonomically and functionally diverse microbial community comprising novel uncultured bacterial lineages.</title>
        <authorList>
            <person name="Kadnikov V.V."/>
            <person name="Mardanov A.V."/>
            <person name="Beletsky A.V."/>
            <person name="Banks D."/>
            <person name="Pimenov N.V."/>
            <person name="Frank Y.A."/>
            <person name="Karnachuk O.V."/>
            <person name="Ravin N.V."/>
        </authorList>
    </citation>
    <scope>NUCLEOTIDE SEQUENCE [LARGE SCALE GENOMIC DNA]</scope>
    <source>
        <strain evidence="1">BY5</strain>
    </source>
</reference>
<evidence type="ECO:0000313" key="1">
    <source>
        <dbReference type="EMBL" id="RCK78746.1"/>
    </source>
</evidence>
<organism evidence="1 2">
    <name type="scientific">Candidatus Ozemobacter sibiricus</name>
    <dbReference type="NCBI Taxonomy" id="2268124"/>
    <lineage>
        <taxon>Bacteria</taxon>
        <taxon>Candidatus Ozemobacteria</taxon>
        <taxon>Candidatus Ozemobacterales</taxon>
        <taxon>Candidatus Ozemobacteraceae</taxon>
        <taxon>Candidatus Ozemobacter</taxon>
    </lineage>
</organism>
<sequence length="1023" mass="111535">MSRTRYWSVAVILAVAVLGAIPVGEACSAKGPQDPYTGLITYPNNEGTNGNKTQIPDLPDTPFAGGKFFKAWKGDGMKVIIVPVGSTLVFDGVIQSAAPISPPRPAFWEEGEQQQLYGRLVRDMAPPKWTIFGNGRGDYAPGQAPPTDPGFSLKPFEMGPDCMIVEDTPAVKALWKLSYDQKSAINMLGIAYNDPVYKAAIDKALPPGADFANILQNAGGREPQFDLDAKKLNNFEISPTGPEGVEGLRKGLREALPHTPGCQTTEEVVERRFKNADGTASYTKKLPATAGLILKAGYIAMQEWYASGKYNTKFLITPPSGSTVEFGGEQLVKKFEAPTAPDYWTIDLNSGLESCKDCVWCWIEAKGTLKPADSKIDPSSSNEKFYDVDPTSIAIGGVMVRGYYQSGNSTAGRNTLVYVVVADTEPPAAFEWLDAFAIKGETGKPLAATNQANALRLRVYDNNPLLGADKFKNIHEAEGVKGLADFEFVEAGKRQGGSNVVEVYKRYLEPVKDGYGEANFRPRLAYNVCVAACLGFKLTGSAAALEKYVGPVPNLHDRVALVSQRFVWKTASEARVIGRQVYNSKGETVTGLAALQNQFEWSGYGSFDLEVPLSSLDEPMGTLFAEGSRRYDLTFAEAGLAAPSGSPAPGVPVQNGKLQFYPWSDKALKIFPIVQDGVGNQTPREATVNAILATRFSGLDVKSPDDAVASWTDPADLDGAVAATPVKGGRLGLDANLPGKTGAGPFDWGRFAFVASLKDKGRPQIALEIRNAKNEKAVLYGNFAAMGDLPGYYAALAKAGSNDWCSTTDSNKGIAAFTSDSPNDADELYVFEAGLAQDLYLDMQSAIEAGRFRPWLFNLPENTDVGLPIWGANYWNGRPAYNHDRLAYQQGNRDRLLFRYWAWDNLNPYDWQHSSFPQGVKIQSGDREFKAVKADKITARVTLIDKPVYPGDGKVPATKVWWPDYIFQNPSHRSAGTYEECSIALEAEDEAGNKPRLLKVFFRIIPPGVETIRTLEDNRERQK</sequence>
<dbReference type="AlphaFoldDB" id="A0A367ZKW7"/>
<comment type="caution">
    <text evidence="1">The sequence shown here is derived from an EMBL/GenBank/DDBJ whole genome shotgun (WGS) entry which is preliminary data.</text>
</comment>
<name>A0A367ZKW7_9BACT</name>
<accession>A0A367ZKW7</accession>
<evidence type="ECO:0000313" key="2">
    <source>
        <dbReference type="Proteomes" id="UP000252355"/>
    </source>
</evidence>
<dbReference type="Proteomes" id="UP000252355">
    <property type="component" value="Unassembled WGS sequence"/>
</dbReference>
<gene>
    <name evidence="1" type="ORF">OZSIB_1099</name>
</gene>
<proteinExistence type="predicted"/>
<dbReference type="EMBL" id="QOQW01000019">
    <property type="protein sequence ID" value="RCK78746.1"/>
    <property type="molecule type" value="Genomic_DNA"/>
</dbReference>